<evidence type="ECO:0000256" key="4">
    <source>
        <dbReference type="ARBA" id="ARBA00037746"/>
    </source>
</evidence>
<evidence type="ECO:0000313" key="10">
    <source>
        <dbReference type="Proteomes" id="UP001201812"/>
    </source>
</evidence>
<dbReference type="PANTHER" id="PTHR31437:SF1">
    <property type="entry name" value="PROTEIN SREK1IP1"/>
    <property type="match status" value="1"/>
</dbReference>
<dbReference type="PANTHER" id="PTHR31437">
    <property type="entry name" value="SREK1IP1 FAMILY MEMBER"/>
    <property type="match status" value="1"/>
</dbReference>
<dbReference type="Pfam" id="PF13917">
    <property type="entry name" value="zf-CCHC_3"/>
    <property type="match status" value="1"/>
</dbReference>
<dbReference type="Proteomes" id="UP001201812">
    <property type="component" value="Unassembled WGS sequence"/>
</dbReference>
<accession>A0AAD4RBP2</accession>
<dbReference type="SUPFAM" id="SSF57756">
    <property type="entry name" value="Retrovirus zinc finger-like domains"/>
    <property type="match status" value="1"/>
</dbReference>
<keyword evidence="3" id="KW-0862">Zinc</keyword>
<dbReference type="EMBL" id="JAKKPZ010000003">
    <property type="protein sequence ID" value="KAI1723864.1"/>
    <property type="molecule type" value="Genomic_DNA"/>
</dbReference>
<dbReference type="GO" id="GO:0008270">
    <property type="term" value="F:zinc ion binding"/>
    <property type="evidence" value="ECO:0007669"/>
    <property type="project" value="UniProtKB-KW"/>
</dbReference>
<keyword evidence="1" id="KW-0479">Metal-binding</keyword>
<evidence type="ECO:0000259" key="8">
    <source>
        <dbReference type="PROSITE" id="PS50158"/>
    </source>
</evidence>
<dbReference type="GO" id="GO:0003676">
    <property type="term" value="F:nucleic acid binding"/>
    <property type="evidence" value="ECO:0007669"/>
    <property type="project" value="InterPro"/>
</dbReference>
<evidence type="ECO:0000256" key="6">
    <source>
        <dbReference type="PROSITE-ProRule" id="PRU00047"/>
    </source>
</evidence>
<protein>
    <recommendedName>
        <fullName evidence="5">Protein SREK1IP1</fullName>
    </recommendedName>
</protein>
<name>A0AAD4RBP2_9BILA</name>
<reference evidence="9" key="1">
    <citation type="submission" date="2022-01" db="EMBL/GenBank/DDBJ databases">
        <title>Genome Sequence Resource for Two Populations of Ditylenchus destructor, the Migratory Endoparasitic Phytonematode.</title>
        <authorList>
            <person name="Zhang H."/>
            <person name="Lin R."/>
            <person name="Xie B."/>
        </authorList>
    </citation>
    <scope>NUCLEOTIDE SEQUENCE</scope>
    <source>
        <strain evidence="9">BazhouSP</strain>
    </source>
</reference>
<dbReference type="SMART" id="SM00343">
    <property type="entry name" value="ZnF_C2HC"/>
    <property type="match status" value="1"/>
</dbReference>
<feature type="compositionally biased region" description="Basic and acidic residues" evidence="7">
    <location>
        <begin position="93"/>
        <end position="110"/>
    </location>
</feature>
<keyword evidence="10" id="KW-1185">Reference proteome</keyword>
<evidence type="ECO:0000256" key="2">
    <source>
        <dbReference type="ARBA" id="ARBA00022771"/>
    </source>
</evidence>
<organism evidence="9 10">
    <name type="scientific">Ditylenchus destructor</name>
    <dbReference type="NCBI Taxonomy" id="166010"/>
    <lineage>
        <taxon>Eukaryota</taxon>
        <taxon>Metazoa</taxon>
        <taxon>Ecdysozoa</taxon>
        <taxon>Nematoda</taxon>
        <taxon>Chromadorea</taxon>
        <taxon>Rhabditida</taxon>
        <taxon>Tylenchina</taxon>
        <taxon>Tylenchomorpha</taxon>
        <taxon>Sphaerularioidea</taxon>
        <taxon>Anguinidae</taxon>
        <taxon>Anguininae</taxon>
        <taxon>Ditylenchus</taxon>
    </lineage>
</organism>
<dbReference type="InterPro" id="IPR001878">
    <property type="entry name" value="Znf_CCHC"/>
</dbReference>
<proteinExistence type="predicted"/>
<dbReference type="GO" id="GO:0019899">
    <property type="term" value="F:enzyme binding"/>
    <property type="evidence" value="ECO:0007669"/>
    <property type="project" value="UniProtKB-ARBA"/>
</dbReference>
<sequence>MSNANFTPLGANCRWPKDQNNPSSSSLDTFGASRINETDTSGEVLVKPPVTGACRKCGFTGHLAYQCRNFIQLKPNQETQIDISSTSSEEYETPLKNKKQDKDKKKEEKRIKKLKKRLKKELAKEKKIKKRKRRHSTSSSSSDSTPIFVKFFIKLMKWYLFVV</sequence>
<dbReference type="AlphaFoldDB" id="A0AAD4RBP2"/>
<feature type="region of interest" description="Disordered" evidence="7">
    <location>
        <begin position="1"/>
        <end position="26"/>
    </location>
</feature>
<comment type="function">
    <text evidence="4">Possible splicing regulator involved in the control of cellular survival.</text>
</comment>
<dbReference type="PROSITE" id="PS50158">
    <property type="entry name" value="ZF_CCHC"/>
    <property type="match status" value="1"/>
</dbReference>
<feature type="domain" description="CCHC-type" evidence="8">
    <location>
        <begin position="54"/>
        <end position="69"/>
    </location>
</feature>
<dbReference type="InterPro" id="IPR036875">
    <property type="entry name" value="Znf_CCHC_sf"/>
</dbReference>
<evidence type="ECO:0000256" key="7">
    <source>
        <dbReference type="SAM" id="MobiDB-lite"/>
    </source>
</evidence>
<evidence type="ECO:0000256" key="5">
    <source>
        <dbReference type="ARBA" id="ARBA00039180"/>
    </source>
</evidence>
<comment type="caution">
    <text evidence="9">The sequence shown here is derived from an EMBL/GenBank/DDBJ whole genome shotgun (WGS) entry which is preliminary data.</text>
</comment>
<gene>
    <name evidence="9" type="ORF">DdX_04043</name>
</gene>
<evidence type="ECO:0000256" key="3">
    <source>
        <dbReference type="ARBA" id="ARBA00022833"/>
    </source>
</evidence>
<keyword evidence="2 6" id="KW-0863">Zinc-finger</keyword>
<evidence type="ECO:0000256" key="1">
    <source>
        <dbReference type="ARBA" id="ARBA00022723"/>
    </source>
</evidence>
<evidence type="ECO:0000313" key="9">
    <source>
        <dbReference type="EMBL" id="KAI1723864.1"/>
    </source>
</evidence>
<feature type="region of interest" description="Disordered" evidence="7">
    <location>
        <begin position="81"/>
        <end position="144"/>
    </location>
</feature>
<feature type="compositionally biased region" description="Basic residues" evidence="7">
    <location>
        <begin position="126"/>
        <end position="136"/>
    </location>
</feature>